<feature type="region of interest" description="Disordered" evidence="1">
    <location>
        <begin position="743"/>
        <end position="765"/>
    </location>
</feature>
<reference evidence="3 4" key="1">
    <citation type="submission" date="2019-09" db="EMBL/GenBank/DDBJ databases">
        <title>A chromosome-level genome assembly of the Chinese tupelo Nyssa sinensis.</title>
        <authorList>
            <person name="Yang X."/>
            <person name="Kang M."/>
            <person name="Yang Y."/>
            <person name="Xiong H."/>
            <person name="Wang M."/>
            <person name="Zhang Z."/>
            <person name="Wang Z."/>
            <person name="Wu H."/>
            <person name="Ma T."/>
            <person name="Liu J."/>
            <person name="Xi Z."/>
        </authorList>
    </citation>
    <scope>NUCLEOTIDE SEQUENCE [LARGE SCALE GENOMIC DNA]</scope>
    <source>
        <strain evidence="3">J267</strain>
        <tissue evidence="3">Leaf</tissue>
    </source>
</reference>
<organism evidence="3 4">
    <name type="scientific">Nyssa sinensis</name>
    <dbReference type="NCBI Taxonomy" id="561372"/>
    <lineage>
        <taxon>Eukaryota</taxon>
        <taxon>Viridiplantae</taxon>
        <taxon>Streptophyta</taxon>
        <taxon>Embryophyta</taxon>
        <taxon>Tracheophyta</taxon>
        <taxon>Spermatophyta</taxon>
        <taxon>Magnoliopsida</taxon>
        <taxon>eudicotyledons</taxon>
        <taxon>Gunneridae</taxon>
        <taxon>Pentapetalae</taxon>
        <taxon>asterids</taxon>
        <taxon>Cornales</taxon>
        <taxon>Nyssaceae</taxon>
        <taxon>Nyssa</taxon>
    </lineage>
</organism>
<accession>A0A5J5A8T2</accession>
<gene>
    <name evidence="3" type="ORF">F0562_008055</name>
</gene>
<evidence type="ECO:0000313" key="4">
    <source>
        <dbReference type="Proteomes" id="UP000325577"/>
    </source>
</evidence>
<dbReference type="SUPFAM" id="SSF46934">
    <property type="entry name" value="UBA-like"/>
    <property type="match status" value="1"/>
</dbReference>
<evidence type="ECO:0000259" key="2">
    <source>
        <dbReference type="Pfam" id="PF06972"/>
    </source>
</evidence>
<feature type="region of interest" description="Disordered" evidence="1">
    <location>
        <begin position="68"/>
        <end position="133"/>
    </location>
</feature>
<sequence length="765" mass="83594">MEEKSGEVGTVPAKWRKTVEDMKEIVNCSVEEIYAMLEECGMDPNAAIQRLLSQDAFQEVKRKCRRRNKFKQTQESRSHGNVSASNHGDRGGSDPNVGCSGPIQISSDGKPTDKKENASAFPQLSSSSTSYMAGYNMNQQPKIQSGSANDDNKTQAIKTGHAISSSVQPATGLQPTYLGVRGHISMADIVKMGRSQGKGGGSLLSFQNHSEPLTNDVSEALSLETANLQQLNLREEELLVHPTEDDSTVVIPDDLKVPDTDCLNLKFGTYRSGIGSASSAPLVSDPLRSGLKEGSAAAAHVSSFEHFDTRKYEYQDDDQLISTSSAQRAAVFDENDNPLLTKQQMRNLSPFASGMVLKCGTSSVPQTTPQNLPGTHVASGLAFPQHLTMHSYSETSLPQGSAYLTSAWQQAHQGSNPFHRSPAALQSTGINYNLPQYGSRPSEGRLPQYADLTSGYGGSADMRPACQQAQESRSAFHQSPEALQSPSMNYNLPQYGSRLSEGRLPQYADITSGYGGFADMRPACQQAQESGSAFHQSPEALQNPSMNYDLPHYGSRLSEGRLPQYANIASGYGGYADMRPACQQAQESRSAFRQSPEALQSPSMNYDLPQYGSRLSEGRLPQFADINPGYGGYADMRPACQQAQEKILIEALLQNPSTAPASTAIVYDEGLSSQFRDRFTLQEIDSPASWVHRARSMSSIPDSTYNCLQGLYQLHAEYRQSQWHSQELEDLEHLDVYDSQIGMRQGRQQQRPTDGFFGGGSPFNK</sequence>
<keyword evidence="4" id="KW-1185">Reference proteome</keyword>
<dbReference type="PANTHER" id="PTHR46445:SF7">
    <property type="entry name" value="GBF-INTERACTING PROTEIN 1 N-TERMINAL DOMAIN-CONTAINING PROTEIN"/>
    <property type="match status" value="1"/>
</dbReference>
<dbReference type="InterPro" id="IPR009060">
    <property type="entry name" value="UBA-like_sf"/>
</dbReference>
<dbReference type="Pfam" id="PF06972">
    <property type="entry name" value="GIP1_N"/>
    <property type="match status" value="1"/>
</dbReference>
<dbReference type="PANTHER" id="PTHR46445">
    <property type="entry name" value="RNA POLYMERASE II DEGRADATION FACTOR-LIKE PROTEIN (DUF1296)"/>
    <property type="match status" value="1"/>
</dbReference>
<feature type="compositionally biased region" description="Gly residues" evidence="1">
    <location>
        <begin position="756"/>
        <end position="765"/>
    </location>
</feature>
<proteinExistence type="predicted"/>
<dbReference type="EMBL" id="CM018046">
    <property type="protein sequence ID" value="KAA8526206.1"/>
    <property type="molecule type" value="Genomic_DNA"/>
</dbReference>
<evidence type="ECO:0000256" key="1">
    <source>
        <dbReference type="SAM" id="MobiDB-lite"/>
    </source>
</evidence>
<dbReference type="Proteomes" id="UP000325577">
    <property type="component" value="Linkage Group LG3"/>
</dbReference>
<evidence type="ECO:0000313" key="3">
    <source>
        <dbReference type="EMBL" id="KAA8526206.1"/>
    </source>
</evidence>
<dbReference type="AlphaFoldDB" id="A0A5J5A8T2"/>
<feature type="domain" description="GBF-interacting protein 1 N-terminal" evidence="2">
    <location>
        <begin position="11"/>
        <end position="67"/>
    </location>
</feature>
<dbReference type="InterPro" id="IPR009719">
    <property type="entry name" value="GIP1_N"/>
</dbReference>
<dbReference type="OrthoDB" id="762072at2759"/>
<name>A0A5J5A8T2_9ASTE</name>
<protein>
    <recommendedName>
        <fullName evidence="2">GBF-interacting protein 1 N-terminal domain-containing protein</fullName>
    </recommendedName>
</protein>
<feature type="compositionally biased region" description="Polar residues" evidence="1">
    <location>
        <begin position="120"/>
        <end position="133"/>
    </location>
</feature>